<keyword evidence="6" id="KW-0131">Cell cycle</keyword>
<dbReference type="AlphaFoldDB" id="A0A1G6DK48"/>
<keyword evidence="1" id="KW-0479">Metal-binding</keyword>
<dbReference type="Pfam" id="PF07731">
    <property type="entry name" value="Cu-oxidase_2"/>
    <property type="match status" value="1"/>
</dbReference>
<evidence type="ECO:0000259" key="3">
    <source>
        <dbReference type="Pfam" id="PF00394"/>
    </source>
</evidence>
<sequence length="454" mass="49161">MQAAGVVAASPFLPRMSLAGTGDFLELTARPGTAPLLGEGSPEVPIWGYDGAVPGPIIRGRKGGTIRVRFRNELDQPTSIHWHGIRIENSMDGVAGLTQPAVEPGDTFDYVFTVPDAGTYWYHAHNRSWEQVERGLYGALIVDEAEPAFAPAQDVTLVLDDWRVSPSGRIDEGFGDMGDWSHGGRLGNWLTINGATRPDIPLAAGRTSRVRLINAANARILELDLESLGATVVAYDGQPLAAPEALAYNPFLLGPGQRMDLLVTPGAPGTLALIEMSGDPFAFGQFVVTPADDQEAEAPALLPNLLPEPDLANAVEFDLDMAGGMMGRMTGAIVDGRYLEGEELFASRQVWAFNGVAGLSPEPFFGVERGTSVILNVTNDTAFPHAMHVHGHHFRIVARSDSEIDHRPWRDTFLIGPTQTTRIAFVADNPGKWLFHCHMLEHQAAGMKTWFEVT</sequence>
<accession>A0A1G6DK48</accession>
<dbReference type="EMBL" id="FMXQ01000007">
    <property type="protein sequence ID" value="SDB45567.1"/>
    <property type="molecule type" value="Genomic_DNA"/>
</dbReference>
<name>A0A1G6DK48_9HYPH</name>
<dbReference type="PROSITE" id="PS00080">
    <property type="entry name" value="MULTICOPPER_OXIDASE2"/>
    <property type="match status" value="1"/>
</dbReference>
<dbReference type="InterPro" id="IPR001117">
    <property type="entry name" value="Cu-oxidase_2nd"/>
</dbReference>
<dbReference type="GO" id="GO:0016491">
    <property type="term" value="F:oxidoreductase activity"/>
    <property type="evidence" value="ECO:0007669"/>
    <property type="project" value="UniProtKB-KW"/>
</dbReference>
<dbReference type="Proteomes" id="UP000199071">
    <property type="component" value="Unassembled WGS sequence"/>
</dbReference>
<dbReference type="InterPro" id="IPR011707">
    <property type="entry name" value="Cu-oxidase-like_N"/>
</dbReference>
<gene>
    <name evidence="6" type="ORF">SAMN02982931_03527</name>
</gene>
<dbReference type="InterPro" id="IPR045087">
    <property type="entry name" value="Cu-oxidase_fam"/>
</dbReference>
<feature type="domain" description="Plastocyanin-like" evidence="4">
    <location>
        <begin position="349"/>
        <end position="453"/>
    </location>
</feature>
<dbReference type="CDD" id="cd13861">
    <property type="entry name" value="CuRO_1_CumA_like"/>
    <property type="match status" value="1"/>
</dbReference>
<keyword evidence="2" id="KW-0560">Oxidoreductase</keyword>
<dbReference type="Gene3D" id="2.60.40.420">
    <property type="entry name" value="Cupredoxins - blue copper proteins"/>
    <property type="match status" value="3"/>
</dbReference>
<dbReference type="GO" id="GO:0051301">
    <property type="term" value="P:cell division"/>
    <property type="evidence" value="ECO:0007669"/>
    <property type="project" value="UniProtKB-KW"/>
</dbReference>
<evidence type="ECO:0000256" key="1">
    <source>
        <dbReference type="ARBA" id="ARBA00022723"/>
    </source>
</evidence>
<dbReference type="PANTHER" id="PTHR11709:SF2">
    <property type="entry name" value="MULTICOPPER OXIDASE LPR1"/>
    <property type="match status" value="1"/>
</dbReference>
<dbReference type="STRING" id="665467.SAMN02982931_03527"/>
<proteinExistence type="predicted"/>
<dbReference type="InterPro" id="IPR008972">
    <property type="entry name" value="Cupredoxin"/>
</dbReference>
<keyword evidence="6" id="KW-0946">Virion</keyword>
<dbReference type="PROSITE" id="PS00079">
    <property type="entry name" value="MULTICOPPER_OXIDASE1"/>
    <property type="match status" value="1"/>
</dbReference>
<keyword evidence="7" id="KW-1185">Reference proteome</keyword>
<dbReference type="Pfam" id="PF07732">
    <property type="entry name" value="Cu-oxidase_3"/>
    <property type="match status" value="1"/>
</dbReference>
<dbReference type="GO" id="GO:0005507">
    <property type="term" value="F:copper ion binding"/>
    <property type="evidence" value="ECO:0007669"/>
    <property type="project" value="InterPro"/>
</dbReference>
<evidence type="ECO:0000313" key="6">
    <source>
        <dbReference type="EMBL" id="SDB45567.1"/>
    </source>
</evidence>
<dbReference type="InterPro" id="IPR002355">
    <property type="entry name" value="Cu_oxidase_Cu_BS"/>
</dbReference>
<organism evidence="6 7">
    <name type="scientific">Bauldia litoralis</name>
    <dbReference type="NCBI Taxonomy" id="665467"/>
    <lineage>
        <taxon>Bacteria</taxon>
        <taxon>Pseudomonadati</taxon>
        <taxon>Pseudomonadota</taxon>
        <taxon>Alphaproteobacteria</taxon>
        <taxon>Hyphomicrobiales</taxon>
        <taxon>Kaistiaceae</taxon>
        <taxon>Bauldia</taxon>
    </lineage>
</organism>
<dbReference type="InterPro" id="IPR033138">
    <property type="entry name" value="Cu_oxidase_CS"/>
</dbReference>
<feature type="domain" description="Plastocyanin-like" evidence="3">
    <location>
        <begin position="155"/>
        <end position="266"/>
    </location>
</feature>
<keyword evidence="6" id="KW-0132">Cell division</keyword>
<evidence type="ECO:0000259" key="4">
    <source>
        <dbReference type="Pfam" id="PF07731"/>
    </source>
</evidence>
<dbReference type="SUPFAM" id="SSF49503">
    <property type="entry name" value="Cupredoxins"/>
    <property type="match status" value="3"/>
</dbReference>
<dbReference type="PANTHER" id="PTHR11709">
    <property type="entry name" value="MULTI-COPPER OXIDASE"/>
    <property type="match status" value="1"/>
</dbReference>
<feature type="domain" description="Plastocyanin-like" evidence="5">
    <location>
        <begin position="40"/>
        <end position="145"/>
    </location>
</feature>
<dbReference type="InterPro" id="IPR011706">
    <property type="entry name" value="Cu-oxidase_C"/>
</dbReference>
<reference evidence="6 7" key="1">
    <citation type="submission" date="2016-10" db="EMBL/GenBank/DDBJ databases">
        <authorList>
            <person name="de Groot N.N."/>
        </authorList>
    </citation>
    <scope>NUCLEOTIDE SEQUENCE [LARGE SCALE GENOMIC DNA]</scope>
    <source>
        <strain evidence="6 7">ATCC 35022</strain>
    </source>
</reference>
<protein>
    <submittedName>
        <fullName evidence="6">Multicopper oxidase with three cupredoxin domains (Includes cell division protein FtsP and spore coat protein CotA)</fullName>
    </submittedName>
</protein>
<dbReference type="Pfam" id="PF00394">
    <property type="entry name" value="Cu-oxidase"/>
    <property type="match status" value="1"/>
</dbReference>
<evidence type="ECO:0000256" key="2">
    <source>
        <dbReference type="ARBA" id="ARBA00023002"/>
    </source>
</evidence>
<evidence type="ECO:0000259" key="5">
    <source>
        <dbReference type="Pfam" id="PF07732"/>
    </source>
</evidence>
<keyword evidence="6" id="KW-0167">Capsid protein</keyword>
<evidence type="ECO:0000313" key="7">
    <source>
        <dbReference type="Proteomes" id="UP000199071"/>
    </source>
</evidence>